<dbReference type="Proteomes" id="UP000238916">
    <property type="component" value="Unassembled WGS sequence"/>
</dbReference>
<evidence type="ECO:0000313" key="2">
    <source>
        <dbReference type="Proteomes" id="UP000238916"/>
    </source>
</evidence>
<proteinExistence type="predicted"/>
<dbReference type="EMBL" id="OMOF01000012">
    <property type="protein sequence ID" value="SPF31873.1"/>
    <property type="molecule type" value="Genomic_DNA"/>
</dbReference>
<accession>A0A2U3JWR0</accession>
<evidence type="ECO:0000313" key="1">
    <source>
        <dbReference type="EMBL" id="SPF31873.1"/>
    </source>
</evidence>
<protein>
    <submittedName>
        <fullName evidence="1">Uncharacterized protein</fullName>
    </submittedName>
</protein>
<organism evidence="1 2">
    <name type="scientific">Candidatus Desulfosporosinus infrequens</name>
    <dbReference type="NCBI Taxonomy" id="2043169"/>
    <lineage>
        <taxon>Bacteria</taxon>
        <taxon>Bacillati</taxon>
        <taxon>Bacillota</taxon>
        <taxon>Clostridia</taxon>
        <taxon>Eubacteriales</taxon>
        <taxon>Desulfitobacteriaceae</taxon>
        <taxon>Desulfosporosinus</taxon>
    </lineage>
</organism>
<sequence>MSGYEPLALDRLGYPAMAPRVGLEPTTYRLTAGCSTIELSRNIFGGEGGSRTLAAVTHPNGLANRPLQPLEYFSTNLF</sequence>
<reference evidence="2" key="1">
    <citation type="submission" date="2018-02" db="EMBL/GenBank/DDBJ databases">
        <authorList>
            <person name="Hausmann B."/>
        </authorList>
    </citation>
    <scope>NUCLEOTIDE SEQUENCE [LARGE SCALE GENOMIC DNA]</scope>
    <source>
        <strain evidence="2">Peat soil MAG SbF1</strain>
    </source>
</reference>
<name>A0A2U3JWR0_9FIRM</name>
<dbReference type="AntiFam" id="ANF00014">
    <property type="entry name" value="tRNA translation"/>
</dbReference>
<dbReference type="AlphaFoldDB" id="A0A2U3JWR0"/>
<gene>
    <name evidence="1" type="ORF">SBF1_1090006</name>
</gene>